<dbReference type="EMBL" id="FOVW01000006">
    <property type="protein sequence ID" value="SFO42489.1"/>
    <property type="molecule type" value="Genomic_DNA"/>
</dbReference>
<reference evidence="4" key="1">
    <citation type="submission" date="2016-10" db="EMBL/GenBank/DDBJ databases">
        <authorList>
            <person name="Varghese N."/>
            <person name="Submissions S."/>
        </authorList>
    </citation>
    <scope>NUCLEOTIDE SEQUENCE [LARGE SCALE GENOMIC DNA]</scope>
    <source>
        <strain evidence="4">DSM 15282</strain>
    </source>
</reference>
<feature type="compositionally biased region" description="Polar residues" evidence="1">
    <location>
        <begin position="348"/>
        <end position="359"/>
    </location>
</feature>
<feature type="signal peptide" evidence="2">
    <location>
        <begin position="1"/>
        <end position="27"/>
    </location>
</feature>
<feature type="compositionally biased region" description="Low complexity" evidence="1">
    <location>
        <begin position="307"/>
        <end position="326"/>
    </location>
</feature>
<sequence length="453" mass="48306">MKKFSKILTPAVIGTFILASCSTSQMASRGESDNLYFMASDAKLVSQYAVQNNRPETFQEFDALNSVPDESFSSRNVNPDYLSRYQSESVETGDEVVYFDEFEGQENSGNIDAYNNYRVGGANTSPFSNPSINFNMGFMYGFNPWGFGFFDPFWGPGWGFRPGFNVSLGFGWGNPFYGQFGRPFGMGFYDPFWGPAFGPRFGGWGFPGYAWGGYPGWGIPVYAGNPIYVLPGSEFSNRGVVRGARPTRGAGLAGTGFDRASSAALPSTARAEARRNVLNQNRSLVGSDRARSTSRDFSSSQNDYYNSGRSRVSTSRAGARTASSPALDRSSSIRTRSAMPSARPTMRSYGSTNSRSSMDNYRRPSSSPSYGRSSSPSYNRSAVPSRSASPSYNRGSSGSNSRSVYTPSRGSSGGSVSVPSRSSSGGGGMSSGGSRGGGGGSSSSSGSRGGRGN</sequence>
<dbReference type="RefSeq" id="WP_175557894.1">
    <property type="nucleotide sequence ID" value="NZ_FOVW01000006.1"/>
</dbReference>
<proteinExistence type="predicted"/>
<accession>A0A1I5H2P0</accession>
<dbReference type="STRING" id="226506.SAMN04488519_106249"/>
<keyword evidence="4" id="KW-1185">Reference proteome</keyword>
<feature type="chain" id="PRO_5011561482" description="Vitellogenin II" evidence="2">
    <location>
        <begin position="28"/>
        <end position="453"/>
    </location>
</feature>
<organism evidence="3 4">
    <name type="scientific">Algoriphagus ornithinivorans</name>
    <dbReference type="NCBI Taxonomy" id="226506"/>
    <lineage>
        <taxon>Bacteria</taxon>
        <taxon>Pseudomonadati</taxon>
        <taxon>Bacteroidota</taxon>
        <taxon>Cytophagia</taxon>
        <taxon>Cytophagales</taxon>
        <taxon>Cyclobacteriaceae</taxon>
        <taxon>Algoriphagus</taxon>
    </lineage>
</organism>
<feature type="compositionally biased region" description="Gly residues" evidence="1">
    <location>
        <begin position="424"/>
        <end position="453"/>
    </location>
</feature>
<name>A0A1I5H2P0_9BACT</name>
<gene>
    <name evidence="3" type="ORF">SAMN04488519_106249</name>
</gene>
<feature type="compositionally biased region" description="Low complexity" evidence="1">
    <location>
        <begin position="363"/>
        <end position="423"/>
    </location>
</feature>
<dbReference type="Proteomes" id="UP000199564">
    <property type="component" value="Unassembled WGS sequence"/>
</dbReference>
<evidence type="ECO:0000256" key="2">
    <source>
        <dbReference type="SAM" id="SignalP"/>
    </source>
</evidence>
<evidence type="ECO:0000313" key="3">
    <source>
        <dbReference type="EMBL" id="SFO42489.1"/>
    </source>
</evidence>
<dbReference type="AlphaFoldDB" id="A0A1I5H2P0"/>
<dbReference type="PROSITE" id="PS51257">
    <property type="entry name" value="PROKAR_LIPOPROTEIN"/>
    <property type="match status" value="1"/>
</dbReference>
<feature type="region of interest" description="Disordered" evidence="1">
    <location>
        <begin position="263"/>
        <end position="453"/>
    </location>
</feature>
<protein>
    <recommendedName>
        <fullName evidence="5">Vitellogenin II</fullName>
    </recommendedName>
</protein>
<evidence type="ECO:0008006" key="5">
    <source>
        <dbReference type="Google" id="ProtNLM"/>
    </source>
</evidence>
<feature type="compositionally biased region" description="Polar residues" evidence="1">
    <location>
        <begin position="295"/>
        <end position="305"/>
    </location>
</feature>
<evidence type="ECO:0000256" key="1">
    <source>
        <dbReference type="SAM" id="MobiDB-lite"/>
    </source>
</evidence>
<evidence type="ECO:0000313" key="4">
    <source>
        <dbReference type="Proteomes" id="UP000199564"/>
    </source>
</evidence>
<keyword evidence="2" id="KW-0732">Signal</keyword>